<dbReference type="FunFam" id="4.10.960.10:FF:000002">
    <property type="entry name" value="60S ribosomal protein L3"/>
    <property type="match status" value="1"/>
</dbReference>
<sequence>MSHRKFSAPRHGHVGFTPKKRSSRHQGKVKAFPKDDASKPIHLTAFIGYKAGMTHIVREVDKPGSKVNKKEVVEAVTILETPPMTIVGVVGYLETPKGLRVFKTVFAEHLSEDCRRRFYKNWYKSKKKAFTKYAKKWQDPLGKKEIEKDLARIKRYCTVVRVIAHTQMKLMRKRQKKAHIMEIQVNGGTVAQKVDWARKHFEKPIAVSEVFGENEMIDAIGVTKGKGFKGVTSRWHTKKLPRKTHKGLRKVACIGAWHPSRVKFTVARAGQKGYHHRTEINKKVYRIGKGVHLKDGKLVKNNAMTDYDVTEKTITPLGGFPHYGEVNCDFVMLKGCLMGPKKRVITLRKSLLVHTKRSSLEKINLKFIDTSSKFGHGRFQTHAEKIAFMGPRKKDRIGEQHEHKPH</sequence>
<organism evidence="7 8">
    <name type="scientific">Leptotrombidium deliense</name>
    <dbReference type="NCBI Taxonomy" id="299467"/>
    <lineage>
        <taxon>Eukaryota</taxon>
        <taxon>Metazoa</taxon>
        <taxon>Ecdysozoa</taxon>
        <taxon>Arthropoda</taxon>
        <taxon>Chelicerata</taxon>
        <taxon>Arachnida</taxon>
        <taxon>Acari</taxon>
        <taxon>Acariformes</taxon>
        <taxon>Trombidiformes</taxon>
        <taxon>Prostigmata</taxon>
        <taxon>Anystina</taxon>
        <taxon>Parasitengona</taxon>
        <taxon>Trombiculoidea</taxon>
        <taxon>Trombiculidae</taxon>
        <taxon>Leptotrombidium</taxon>
    </lineage>
</organism>
<dbReference type="Pfam" id="PF00297">
    <property type="entry name" value="Ribosomal_L3"/>
    <property type="match status" value="1"/>
</dbReference>
<dbReference type="InterPro" id="IPR044892">
    <property type="entry name" value="Ribosomal_L3_dom_3_arc_sf"/>
</dbReference>
<evidence type="ECO:0000256" key="1">
    <source>
        <dbReference type="ARBA" id="ARBA00006540"/>
    </source>
</evidence>
<evidence type="ECO:0000256" key="4">
    <source>
        <dbReference type="ARBA" id="ARBA00056881"/>
    </source>
</evidence>
<comment type="caution">
    <text evidence="7">The sequence shown here is derived from an EMBL/GenBank/DDBJ whole genome shotgun (WGS) entry which is preliminary data.</text>
</comment>
<evidence type="ECO:0000256" key="5">
    <source>
        <dbReference type="RuleBase" id="RU003905"/>
    </source>
</evidence>
<dbReference type="AlphaFoldDB" id="A0A443SAB9"/>
<dbReference type="GO" id="GO:0006412">
    <property type="term" value="P:translation"/>
    <property type="evidence" value="ECO:0007669"/>
    <property type="project" value="InterPro"/>
</dbReference>
<evidence type="ECO:0000313" key="8">
    <source>
        <dbReference type="Proteomes" id="UP000288716"/>
    </source>
</evidence>
<dbReference type="SUPFAM" id="SSF50447">
    <property type="entry name" value="Translation proteins"/>
    <property type="match status" value="1"/>
</dbReference>
<accession>A0A443SAB9</accession>
<comment type="similarity">
    <text evidence="1 5">Belongs to the universal ribosomal protein uL3 family.</text>
</comment>
<dbReference type="FunFam" id="2.40.30.10:FF:000351">
    <property type="entry name" value="Ribosomal protein L3"/>
    <property type="match status" value="1"/>
</dbReference>
<dbReference type="EMBL" id="NCKV01004795">
    <property type="protein sequence ID" value="RWS24498.1"/>
    <property type="molecule type" value="Genomic_DNA"/>
</dbReference>
<name>A0A443SAB9_9ACAR</name>
<dbReference type="Gene3D" id="3.30.1430.10">
    <property type="match status" value="1"/>
</dbReference>
<dbReference type="Gene3D" id="4.10.960.10">
    <property type="entry name" value="Ribosomal protein L3, domain 3"/>
    <property type="match status" value="1"/>
</dbReference>
<dbReference type="GO" id="GO:0022625">
    <property type="term" value="C:cytosolic large ribosomal subunit"/>
    <property type="evidence" value="ECO:0007669"/>
    <property type="project" value="TreeGrafter"/>
</dbReference>
<gene>
    <name evidence="7" type="ORF">B4U80_05620</name>
</gene>
<dbReference type="PANTHER" id="PTHR11363:SF5">
    <property type="entry name" value="LARGE RIBOSOMAL SUBUNIT PROTEIN UL3"/>
    <property type="match status" value="1"/>
</dbReference>
<keyword evidence="8" id="KW-1185">Reference proteome</keyword>
<dbReference type="OrthoDB" id="1611972at2759"/>
<dbReference type="InterPro" id="IPR009000">
    <property type="entry name" value="Transl_B-barrel_sf"/>
</dbReference>
<dbReference type="FunFam" id="3.30.1430.10:FF:000001">
    <property type="entry name" value="60S ribosomal protein L3"/>
    <property type="match status" value="1"/>
</dbReference>
<reference evidence="7 8" key="1">
    <citation type="journal article" date="2018" name="Gigascience">
        <title>Genomes of trombidid mites reveal novel predicted allergens and laterally-transferred genes associated with secondary metabolism.</title>
        <authorList>
            <person name="Dong X."/>
            <person name="Chaisiri K."/>
            <person name="Xia D."/>
            <person name="Armstrong S.D."/>
            <person name="Fang Y."/>
            <person name="Donnelly M.J."/>
            <person name="Kadowaki T."/>
            <person name="McGarry J.W."/>
            <person name="Darby A.C."/>
            <person name="Makepeace B.L."/>
        </authorList>
    </citation>
    <scope>NUCLEOTIDE SEQUENCE [LARGE SCALE GENOMIC DNA]</scope>
    <source>
        <strain evidence="7">UoL-UT</strain>
    </source>
</reference>
<dbReference type="STRING" id="299467.A0A443SAB9"/>
<dbReference type="FunFam" id="4.10.960.10:FF:000007">
    <property type="entry name" value="Peroxisome biogenesis protein 6"/>
    <property type="match status" value="1"/>
</dbReference>
<dbReference type="InterPro" id="IPR045077">
    <property type="entry name" value="L3_arc_euk"/>
</dbReference>
<comment type="function">
    <text evidence="4">The L3 protein is a component of the large subunit of cytoplasmic ribosomes.</text>
</comment>
<dbReference type="Proteomes" id="UP000288716">
    <property type="component" value="Unassembled WGS sequence"/>
</dbReference>
<evidence type="ECO:0000313" key="7">
    <source>
        <dbReference type="EMBL" id="RWS24498.1"/>
    </source>
</evidence>
<dbReference type="InterPro" id="IPR019926">
    <property type="entry name" value="Ribosomal_uL3_CS"/>
</dbReference>
<feature type="region of interest" description="Disordered" evidence="6">
    <location>
        <begin position="1"/>
        <end position="33"/>
    </location>
</feature>
<dbReference type="PANTHER" id="PTHR11363">
    <property type="entry name" value="60S RIBOSOMAL PROTEIN L3-RELATED"/>
    <property type="match status" value="1"/>
</dbReference>
<evidence type="ECO:0000256" key="2">
    <source>
        <dbReference type="ARBA" id="ARBA00022980"/>
    </source>
</evidence>
<keyword evidence="3 5" id="KW-0687">Ribonucleoprotein</keyword>
<dbReference type="GO" id="GO:0003735">
    <property type="term" value="F:structural constituent of ribosome"/>
    <property type="evidence" value="ECO:0007669"/>
    <property type="project" value="InterPro"/>
</dbReference>
<dbReference type="InterPro" id="IPR000597">
    <property type="entry name" value="Ribosomal_uL3"/>
</dbReference>
<protein>
    <submittedName>
        <fullName evidence="7">60S Ribosomal Protein L3-like protein</fullName>
    </submittedName>
</protein>
<dbReference type="VEuPathDB" id="VectorBase:LDEU007542"/>
<dbReference type="Gene3D" id="2.40.30.10">
    <property type="entry name" value="Translation factors"/>
    <property type="match status" value="1"/>
</dbReference>
<dbReference type="PROSITE" id="PS00474">
    <property type="entry name" value="RIBOSOMAL_L3"/>
    <property type="match status" value="1"/>
</dbReference>
<feature type="compositionally biased region" description="Basic residues" evidence="6">
    <location>
        <begin position="1"/>
        <end position="28"/>
    </location>
</feature>
<dbReference type="GO" id="GO:0003723">
    <property type="term" value="F:RNA binding"/>
    <property type="evidence" value="ECO:0007669"/>
    <property type="project" value="TreeGrafter"/>
</dbReference>
<evidence type="ECO:0000256" key="3">
    <source>
        <dbReference type="ARBA" id="ARBA00023274"/>
    </source>
</evidence>
<proteinExistence type="inferred from homology"/>
<dbReference type="FunFam" id="2.40.30.10:FF:000079">
    <property type="entry name" value="60S ribosomal protein L3"/>
    <property type="match status" value="1"/>
</dbReference>
<keyword evidence="2 5" id="KW-0689">Ribosomal protein</keyword>
<evidence type="ECO:0000256" key="6">
    <source>
        <dbReference type="SAM" id="MobiDB-lite"/>
    </source>
</evidence>